<dbReference type="Pfam" id="PF18199">
    <property type="entry name" value="Dynein_C"/>
    <property type="match status" value="1"/>
</dbReference>
<dbReference type="FunFam" id="1.10.8.710:FF:000002">
    <property type="entry name" value="dynein heavy chain 17, axonemal"/>
    <property type="match status" value="1"/>
</dbReference>
<evidence type="ECO:0000256" key="10">
    <source>
        <dbReference type="ARBA" id="ARBA00023069"/>
    </source>
</evidence>
<comment type="similarity">
    <text evidence="2">Belongs to the dynein heavy chain family.</text>
</comment>
<dbReference type="FunFam" id="3.40.50.300:FF:000049">
    <property type="entry name" value="Dynein, axonemal, heavy chain 5"/>
    <property type="match status" value="1"/>
</dbReference>
<evidence type="ECO:0000259" key="18">
    <source>
        <dbReference type="Pfam" id="PF12774"/>
    </source>
</evidence>
<dbReference type="Gene3D" id="3.20.180.20">
    <property type="entry name" value="Dynein heavy chain, N-terminal domain 2"/>
    <property type="match status" value="1"/>
</dbReference>
<evidence type="ECO:0000256" key="14">
    <source>
        <dbReference type="SAM" id="Coils"/>
    </source>
</evidence>
<dbReference type="InterPro" id="IPR042228">
    <property type="entry name" value="Dynein_linker_3"/>
</dbReference>
<dbReference type="Pfam" id="PF12780">
    <property type="entry name" value="AAA_8"/>
    <property type="match status" value="1"/>
</dbReference>
<sequence>MELPFPPSGDARYDFIGLFCLKALKLKQEKWIRIITTEEQKEVVDQFLNQPLPLLLVVVLTNANMLIPVVSFPCNLKNKSCYFVKSRPDVVPKEGIADMLIYGDLAPKLIDELASLVDEVYVPLLSNPINHEGWPLVMSKDILKQIHNLKNTVNEVKGKVNNQTILPLPVGVELVHDAEKQVLRGEDVDLYLKSAIEGVVIKWAQQVNDVMNDDSAMAFENGRNPLPSVEIGYWRSRLSNLNYIHDQLRSERIRCMAVILEKTSSAYYPCFSRLYKNTLSALEEAKEIDLYLHTLEKYFLKLELADFTECQVLFRPLFHVICMIWRDSKYYCSSSKLMVLLKQINNLLIFTAKKCLDPSTIFHSDIIEAALRIRLSIDVIKEYRETFDYFKDNLPKYFGERKVTPWTFDSNELFKRLDKFSKRLTDILWFFETVIEFRKLDNMEIGGIKGKSLSGELREISKEFESYFQSFACKSYDVMDPDDRRFIADFKDFQEDIIDLDLKLATVLVEAFDNYPTLDDIFKLIEIAGTVLDRPLIRSQFTAKFAEIVVMLDKEMTTCENRYTEQLERLENFGVMEIDIYMPPVAGGLISMTTLATRITKPVVSFRNLPHPIKGAAEAVKLLERYDELIAKINDFKNKYFTGWAMAVPYTVEEKLNCSIIARQESELISNFSPRLLDIMKEIHQLIRNPEFQNDIPKEGLDLFSKQDTYRLYQINLGITLNWYNELRENSQKEEFDLVADEIKTIDNLIEIAEKELNWKSPNLWEHLQELHRLVEILYIRMSKVQGNFKEITNIMREWANLPLFKRKEGRKDTLLNLDEKEEKKTQRYSMIVKTAECIRELIRLNMELFNMQENQDCEAWKNYIAFIDNLMEDSLYKCISCSLGYISEHMNPKNNLAPLLTAQLELYEPEMIYDPSLDVNNEKGLMATLKEIIDDIFKMSALIERIDATKGNSYENEILNNELILEMKNEIINGFCTTFEPYYYLWLDERDGVLDIFLTYGRILTPEEMDRIGTDDDENPAPKPRAPTIKGFRQQIDHFENLFTEIEEIEPYKVFDCWFQVDIRPFLQALLNLTRKWGNMYKEHLLQLVSSKLTDLSNFIIKADEGLIQPVVEGDYQALINVMGYLMNVKDRTEATDQMFQPITETLNLLKFYLVDIPEEINVLLEELPQQWEATKKLAGTVKQTVGALQQAEVSGIKRKITVFDALVVHYKEVFKRYNFFKFECQNPYEVMLRVDLEMYHLEKEMKSIQESGALFEVNVPEFKLLKQCRKELRMLKQLWDYVYIVKTSIENWKTTPWRKIDVENMDMECKKFAKEIRLLDKEMRSWHAFINLEANVKNMLTSVRAVGELQNSAIRDRHWDQLLTRTKSLAALPSELKVRIVMDEKATLADLLLLNLHECVEEVKNIVDKAVKEMSMEKVLRDLDATWKRMEFGQEVHPKNGCLLLKASEELIETLEENQVLVQNLMTSKYIAHFLKEVSWWQNTLATADQVITTWFEVQRTWANMESIFMNSDDIRIKLPEDSARFDRIDEAFKNLSVEMAKTPNVVKGTSQEGLMDKLESLQQELLLCEKALSEYLETKRLAFPRFYFVSSADLLDILSNGDQADLVIRHLTKLFDSMAKLRFAESENPEERQAVGMIAKDTEYVDFHGTCDCTGPVEIWLNRLQNTMRSTIRQYFEDAVIALEVKPRDQWLFDYMAQVSLCGSQIWWTTEVNNAFVRIEGGYENGLKDYYKKQLHQLSTLITLLIGELSKQDRQKVMTICTIDVHSRDVVSKLILAKVDEGSSFQWQSQLRHRWGNAEGHCFANICDAQFTYSYEYLGNTPRLVITPLTDRCYITLTQSLHLIMGGAPAGPAGTGKTETTKDLGRALGIMVYVFNCSEQMDYQSCGNIYKGLAQTGSWGCFDEFNRISVEVLSVVAVQVKSIQDAIRDKKEKFNFMGENISLTPSVGVFVTMNPGYAGRTELPENLKALFRPCAMVVPDFELICEIMLVAEGFQEARILASKFITLYTLCKELLSKQDHYDWGLRAIKSVLVVAGSLKRGEPDRPEEEVLMRTLRDFNIPKIVVDDMSVFIGLVSDLFPAIDVPRRRDVVFEKIVKQAARDLLLQAEDNFVMKVVQLEELLEVRHSVFVVGHTGSGKTQVWKTLFKSYQNEKKKPIFNDLNPKAVTNDELFGIINPATREWKDGLFSVIMRDQANLVGDNPKWIVLDGDIDPMWIESLNTVMDDNKILTLASNERIAVTPSMRLMFEISNLRTATPATVSRAGILYINPQDVGSNPYVTSWVETREDPTEKSNLVNLFDTYVPSCVETLFDRFKTITPIVEMAHIQMLCHLLECLLVPENTPVGCPKEWHEIYFIFACVWAFGSALYHEPGIDYRMEFTKWWTKEFKSIPFPPEGTVFDYYINDKKQFDPWTEKIPKFELDTDTPLQAVLVPTAETLRVRFFLDLLMKDKRPVMLVGGAGCGKTVLVNEKLQSLPENYAIQAVPFNFYTTSEMLQKSLEKPLEKKAGRNYGPPGNKTLIYFIDDMNMPEVDTYGTVQPHTIIRQHIDYNHWYDRTKLSLKDIHNTQYISCMNPKSGSFTINPRLQRHFCVFAVCSPNNEALNYIYYSILYQHLTNPEFKINPLVIKLSSTMVKITILLHTKVNQIFLPTALKFHYIFNLRDLSNIFQGFLFATNECLINPSDLIRLWIHETSRVYGDKLTEEKDIEQFAKMQVEMLKKNLDEMEDQVVFKKPNLFCHFADGIGDPKYMPIESWEHLSKLLNEAMASYNDLIAAMSLVLFEDAMAHICRISRILESPRGSALLVGVGGFGKQSLSRLAAFISTLEVLQIQLKKGYGVADLKNELSGLYIKTGLKNVGVMFLMTDAQVANEQFLVLINDLLASGEVADLFPDDEVENILGAVRNEVKAAGLPDTREVCWKFFIDRVRKQLKVVLCMSPIGSTLRVRARKFPALINSTSINWFHDWPQEALVTVAMHFLKDLHVLPELLKDSVAKFMSYVHTSVNNISRDYLANDRRYNYTTPKSFLEQISLYSKLITNKSEDLLEKIIRLENGLEKLRCTAVQVAELKKKLAVEEIDLAQKNAIADKLIENVGIETAKVTVEKELADDEEERVAVITDEVKKKQKDCAEDLIKAEPALQAAQEALNTLNKANLTELKSFGAPPDAVVNVTSAVMVLMAPNGKIPKDRSWKAVKLMMSKVDVFLDSLINYDKENIHPDVIKAIQPYLRDPEFEPEYIRSKSAAAAGLCAWVINIIKFYEVFCEVMPKRNALLAANRELAEAQENLKNIKAKVAALEQLLASLTAQFQKAVEEKMKCQAKADATNAIISLANRLVNGLASENIRWAQCVADFKVQSTTLPGDMLLVCAFISYVGCFTKQYRLDLQRLWLNYLKLLDPKVPSTEGLDPLTMLTDDTQIAMWQNEGLPSDRMSTENATVLSNSDRWPLMIDPQLQGVKWIKQKYGDKLQVIRLGQRGYLDTIVNAIVNGEVVLLENIGETVDPVLDPVLGRILIKKGKAMKIGDKEVEYNPNFRLIIHTKLANPHYQPEMQAQTTLVNFTVTRDGLEDQLLAEVVKAERPDLESLKAELTRQQNEFKIKLKELEDNLLSSLSSAGENILANPALVDSLETTKNTADDITRKVAEAKVTSLEIDKAREFYRPAAARASLLYFILNDLNIINPIYQFSLKAFSIVFLKALSRAEPAAELQARIINLIDCISFSVFQYTSRGLFECDKLIFASLVTFQILVMSEEISPEELDFLLRFPVKPHVASPVDFLSDHSWGGICSLSGRLEFTNLDREIEGAPLKWKKVVEMECPEKEKLPQDWDDKTSLQKLCMFRALRPDRMVYAVANFIEEKMGGKYTENRTIEFSKSFEETSSTTPIFFILSPGVNPLDDVENLGKAMGYTIDNGNFHNVSLGQGQEIVAEQAMDMAVKKGQWVVLQNIHLVKKWLPTLEKKKETFSSGCHDDFRLFMSAEPAETAETHIIPQGILESSIKITNEPPTGMLANLHKALDSFTQETLEMCGKDTEFKGILFALCYFHAVVAERRKFGSQGWNKSYPFNIGDLSISVLVLYNYLEANEFVPWDDLRFLFGEIMYGGHITDDWDRRLCNAYLEEFMQPDLVEGELELAPGFIAPPNTDYPGYHQYIDEKLPPESPYLYGLHPNAEIGFLTTTSNNLFRTIFEMQPRDAQAAGGATVTREEKVKQVIDEILEKLPVEYNMVEIINKVEEKTPYIIVAFQECERMNVLTGEMKRSLKELDLGLKGELTITNTMEELDNALFMDQVPTVWSKKAYPSLLGLAAWFIDLTLRIKELQNWAADFILPPSIWLPGFFNPQSLLTAIMQSTARKYELPLDKMCLQCDVTKKMIKDFTIVDARSGPQDGAFVHGMLMEGARWDILAGVMADSFLKELFPAMPVFNIRAITQDKLELKNMYECPVYKTRTRWATYVWTFNLKTKDKPSKWTLAGAALLLQI</sequence>
<keyword evidence="3" id="KW-0963">Cytoplasm</keyword>
<dbReference type="Pfam" id="PF17857">
    <property type="entry name" value="AAA_lid_1"/>
    <property type="match status" value="1"/>
</dbReference>
<evidence type="ECO:0000256" key="11">
    <source>
        <dbReference type="ARBA" id="ARBA00023175"/>
    </source>
</evidence>
<feature type="domain" description="Dynein heavy chain AAA 5 extension" evidence="22">
    <location>
        <begin position="2299"/>
        <end position="2417"/>
    </location>
</feature>
<evidence type="ECO:0000259" key="17">
    <source>
        <dbReference type="Pfam" id="PF08393"/>
    </source>
</evidence>
<dbReference type="InterPro" id="IPR041589">
    <property type="entry name" value="DNAH3_AAA_lid_1"/>
</dbReference>
<dbReference type="InterPro" id="IPR024317">
    <property type="entry name" value="Dynein_heavy_chain_D4_dom"/>
</dbReference>
<dbReference type="InterPro" id="IPR026983">
    <property type="entry name" value="DHC"/>
</dbReference>
<feature type="coiled-coil region" evidence="14">
    <location>
        <begin position="3272"/>
        <end position="3313"/>
    </location>
</feature>
<dbReference type="InterPro" id="IPR013594">
    <property type="entry name" value="Dynein_heavy_tail"/>
</dbReference>
<dbReference type="InterPro" id="IPR042219">
    <property type="entry name" value="AAA_lid_11_sf"/>
</dbReference>
<keyword evidence="4" id="KW-0493">Microtubule</keyword>
<dbReference type="FunFam" id="1.20.140.100:FF:000001">
    <property type="entry name" value="dynein heavy chain 17, axonemal"/>
    <property type="match status" value="1"/>
</dbReference>
<dbReference type="SUPFAM" id="SSF52540">
    <property type="entry name" value="P-loop containing nucleoside triphosphate hydrolases"/>
    <property type="match status" value="4"/>
</dbReference>
<dbReference type="InterPro" id="IPR041658">
    <property type="entry name" value="AAA_lid_11"/>
</dbReference>
<feature type="domain" description="Dynein heavy chain AAA module D4" evidence="20">
    <location>
        <begin position="2778"/>
        <end position="3037"/>
    </location>
</feature>
<dbReference type="Pfam" id="PF12777">
    <property type="entry name" value="MT"/>
    <property type="match status" value="1"/>
</dbReference>
<dbReference type="FunFam" id="1.20.920.30:FF:000003">
    <property type="entry name" value="Dynein axonemal heavy chain 17"/>
    <property type="match status" value="1"/>
</dbReference>
<dbReference type="Gene3D" id="1.10.8.710">
    <property type="match status" value="1"/>
</dbReference>
<dbReference type="InterPro" id="IPR043157">
    <property type="entry name" value="Dynein_AAA1S"/>
</dbReference>
<comment type="subcellular location">
    <subcellularLocation>
        <location evidence="1">Cytoplasm</location>
        <location evidence="1">Cytoskeleton</location>
        <location evidence="1">Cilium axoneme</location>
    </subcellularLocation>
</comment>
<keyword evidence="12" id="KW-0206">Cytoskeleton</keyword>
<dbReference type="InterPro" id="IPR024743">
    <property type="entry name" value="Dynein_HC_stalk"/>
</dbReference>
<feature type="domain" description="Dynein heavy chain C-terminal" evidence="25">
    <location>
        <begin position="4172"/>
        <end position="4471"/>
    </location>
</feature>
<feature type="domain" description="Dynein heavy chain 3 AAA+ lid" evidence="23">
    <location>
        <begin position="2636"/>
        <end position="2733"/>
    </location>
</feature>
<dbReference type="GO" id="GO:0005874">
    <property type="term" value="C:microtubule"/>
    <property type="evidence" value="ECO:0007669"/>
    <property type="project" value="UniProtKB-KW"/>
</dbReference>
<dbReference type="InterPro" id="IPR042222">
    <property type="entry name" value="Dynein_2_N"/>
</dbReference>
<dbReference type="Proteomes" id="UP001549921">
    <property type="component" value="Unassembled WGS sequence"/>
</dbReference>
<dbReference type="FunFam" id="3.40.50.300:FF:000219">
    <property type="entry name" value="Dynein axonemal heavy chain 17"/>
    <property type="match status" value="1"/>
</dbReference>
<dbReference type="FunFam" id="3.20.180.20:FF:000001">
    <property type="entry name" value="Dynein axonemal heavy chain 5"/>
    <property type="match status" value="1"/>
</dbReference>
<dbReference type="InterPro" id="IPR035699">
    <property type="entry name" value="AAA_6"/>
</dbReference>
<dbReference type="FunFam" id="3.10.490.20:FF:000002">
    <property type="entry name" value="Dynein axonemal heavy chain 17"/>
    <property type="match status" value="1"/>
</dbReference>
<keyword evidence="6" id="KW-0547">Nucleotide-binding</keyword>
<organism evidence="26 27">
    <name type="scientific">Loxostege sticticalis</name>
    <name type="common">Beet webworm moth</name>
    <dbReference type="NCBI Taxonomy" id="481309"/>
    <lineage>
        <taxon>Eukaryota</taxon>
        <taxon>Metazoa</taxon>
        <taxon>Ecdysozoa</taxon>
        <taxon>Arthropoda</taxon>
        <taxon>Hexapoda</taxon>
        <taxon>Insecta</taxon>
        <taxon>Pterygota</taxon>
        <taxon>Neoptera</taxon>
        <taxon>Endopterygota</taxon>
        <taxon>Lepidoptera</taxon>
        <taxon>Glossata</taxon>
        <taxon>Ditrysia</taxon>
        <taxon>Pyraloidea</taxon>
        <taxon>Crambidae</taxon>
        <taxon>Pyraustinae</taxon>
        <taxon>Loxostege</taxon>
    </lineage>
</organism>
<dbReference type="FunFam" id="1.10.8.720:FF:000002">
    <property type="entry name" value="Dynein heavy chain 9, axonemal"/>
    <property type="match status" value="1"/>
</dbReference>
<dbReference type="FunFam" id="3.40.50.300:FF:001810">
    <property type="entry name" value="Cytoplasmic dynein 2 heavy chain 1"/>
    <property type="match status" value="1"/>
</dbReference>
<dbReference type="Gene3D" id="1.10.472.130">
    <property type="match status" value="1"/>
</dbReference>
<dbReference type="Gene3D" id="6.10.140.1060">
    <property type="match status" value="1"/>
</dbReference>
<dbReference type="Gene3D" id="1.10.8.1220">
    <property type="match status" value="1"/>
</dbReference>
<evidence type="ECO:0000259" key="20">
    <source>
        <dbReference type="Pfam" id="PF12780"/>
    </source>
</evidence>
<dbReference type="GO" id="GO:0005524">
    <property type="term" value="F:ATP binding"/>
    <property type="evidence" value="ECO:0007669"/>
    <property type="project" value="UniProtKB-KW"/>
</dbReference>
<dbReference type="Gene3D" id="3.10.490.20">
    <property type="match status" value="1"/>
</dbReference>
<feature type="domain" description="Dynein heavy chain hydrolytic ATP-binding dynein motor region" evidence="18">
    <location>
        <begin position="1816"/>
        <end position="2142"/>
    </location>
</feature>
<dbReference type="Pfam" id="PF03028">
    <property type="entry name" value="Dynein_heavy"/>
    <property type="match status" value="1"/>
</dbReference>
<dbReference type="FunFam" id="1.20.1270.280:FF:000003">
    <property type="entry name" value="Dynein axonemal heavy chain 17"/>
    <property type="match status" value="1"/>
</dbReference>
<evidence type="ECO:0000256" key="6">
    <source>
        <dbReference type="ARBA" id="ARBA00022741"/>
    </source>
</evidence>
<evidence type="ECO:0000256" key="13">
    <source>
        <dbReference type="ARBA" id="ARBA00023273"/>
    </source>
</evidence>
<keyword evidence="8" id="KW-0243">Dynein</keyword>
<dbReference type="FunFam" id="1.20.920.20:FF:000003">
    <property type="entry name" value="Dynein axonemal heavy chain 17"/>
    <property type="match status" value="1"/>
</dbReference>
<feature type="domain" description="Dynein heavy chain ATP-binding dynein motor region" evidence="21">
    <location>
        <begin position="3419"/>
        <end position="3636"/>
    </location>
</feature>
<dbReference type="Pfam" id="PF08393">
    <property type="entry name" value="DHC_N2"/>
    <property type="match status" value="1"/>
</dbReference>
<dbReference type="FunFam" id="3.40.50.300:FF:000945">
    <property type="entry name" value="Dynein axonemal heavy chain 9"/>
    <property type="match status" value="1"/>
</dbReference>
<dbReference type="FunFam" id="1.10.8.1220:FF:000001">
    <property type="entry name" value="Dynein axonemal heavy chain 5"/>
    <property type="match status" value="1"/>
</dbReference>
<dbReference type="Pfam" id="PF17852">
    <property type="entry name" value="Dynein_AAA_lid"/>
    <property type="match status" value="1"/>
</dbReference>
<dbReference type="Gene3D" id="1.20.920.20">
    <property type="match status" value="1"/>
</dbReference>
<dbReference type="Gene3D" id="1.20.140.100">
    <property type="entry name" value="Dynein heavy chain, N-terminal domain 2"/>
    <property type="match status" value="1"/>
</dbReference>
<gene>
    <name evidence="26" type="ORF">ABMA28_006781</name>
</gene>
<keyword evidence="9 14" id="KW-0175">Coiled coil</keyword>
<evidence type="ECO:0000256" key="1">
    <source>
        <dbReference type="ARBA" id="ARBA00004430"/>
    </source>
</evidence>
<evidence type="ECO:0000259" key="24">
    <source>
        <dbReference type="Pfam" id="PF18198"/>
    </source>
</evidence>
<evidence type="ECO:0000256" key="8">
    <source>
        <dbReference type="ARBA" id="ARBA00023017"/>
    </source>
</evidence>
<name>A0ABD0TNS3_LOXSC</name>
<dbReference type="Gene3D" id="1.10.287.2620">
    <property type="match status" value="1"/>
</dbReference>
<dbReference type="PANTHER" id="PTHR45703:SF8">
    <property type="entry name" value="DYNEINS HEAVY CHAIN"/>
    <property type="match status" value="1"/>
</dbReference>
<dbReference type="InterPro" id="IPR027417">
    <property type="entry name" value="P-loop_NTPase"/>
</dbReference>
<evidence type="ECO:0000259" key="16">
    <source>
        <dbReference type="Pfam" id="PF08385"/>
    </source>
</evidence>
<keyword evidence="10" id="KW-0969">Cilium</keyword>
<dbReference type="Gene3D" id="3.40.50.300">
    <property type="entry name" value="P-loop containing nucleotide triphosphate hydrolases"/>
    <property type="match status" value="5"/>
</dbReference>
<dbReference type="InterPro" id="IPR013602">
    <property type="entry name" value="Dynein_heavy_linker"/>
</dbReference>
<evidence type="ECO:0000259" key="25">
    <source>
        <dbReference type="Pfam" id="PF18199"/>
    </source>
</evidence>
<dbReference type="InterPro" id="IPR004273">
    <property type="entry name" value="Dynein_heavy_D6_P-loop"/>
</dbReference>
<dbReference type="Pfam" id="PF12775">
    <property type="entry name" value="AAA_7"/>
    <property type="match status" value="1"/>
</dbReference>
<keyword evidence="5" id="KW-0677">Repeat</keyword>
<evidence type="ECO:0000256" key="5">
    <source>
        <dbReference type="ARBA" id="ARBA00022737"/>
    </source>
</evidence>
<dbReference type="PANTHER" id="PTHR45703">
    <property type="entry name" value="DYNEIN HEAVY CHAIN"/>
    <property type="match status" value="1"/>
</dbReference>
<evidence type="ECO:0000259" key="21">
    <source>
        <dbReference type="Pfam" id="PF12781"/>
    </source>
</evidence>
<evidence type="ECO:0000256" key="2">
    <source>
        <dbReference type="ARBA" id="ARBA00008887"/>
    </source>
</evidence>
<evidence type="ECO:0000313" key="26">
    <source>
        <dbReference type="EMBL" id="KAL0850870.1"/>
    </source>
</evidence>
<evidence type="ECO:0000256" key="12">
    <source>
        <dbReference type="ARBA" id="ARBA00023212"/>
    </source>
</evidence>
<dbReference type="InterPro" id="IPR041466">
    <property type="entry name" value="Dynein_AAA5_ext"/>
</dbReference>
<feature type="domain" description="Dynein heavy chain linker" evidence="17">
    <location>
        <begin position="1267"/>
        <end position="1681"/>
    </location>
</feature>
<evidence type="ECO:0000259" key="23">
    <source>
        <dbReference type="Pfam" id="PF17857"/>
    </source>
</evidence>
<evidence type="ECO:0008006" key="28">
    <source>
        <dbReference type="Google" id="ProtNLM"/>
    </source>
</evidence>
<evidence type="ECO:0000259" key="19">
    <source>
        <dbReference type="Pfam" id="PF12777"/>
    </source>
</evidence>
<keyword evidence="13" id="KW-0966">Cell projection</keyword>
<evidence type="ECO:0000256" key="4">
    <source>
        <dbReference type="ARBA" id="ARBA00022701"/>
    </source>
</evidence>
<dbReference type="GO" id="GO:0005930">
    <property type="term" value="C:axoneme"/>
    <property type="evidence" value="ECO:0007669"/>
    <property type="project" value="UniProtKB-SubCell"/>
</dbReference>
<reference evidence="26 27" key="1">
    <citation type="submission" date="2024-06" db="EMBL/GenBank/DDBJ databases">
        <title>A chromosome-level genome assembly of beet webworm, Loxostege sticticalis.</title>
        <authorList>
            <person name="Zhang Y."/>
        </authorList>
    </citation>
    <scope>NUCLEOTIDE SEQUENCE [LARGE SCALE GENOMIC DNA]</scope>
    <source>
        <strain evidence="26">AQ028</strain>
        <tissue evidence="26">Male pupae</tissue>
    </source>
</reference>
<evidence type="ECO:0000259" key="15">
    <source>
        <dbReference type="Pfam" id="PF03028"/>
    </source>
</evidence>
<dbReference type="Pfam" id="PF18198">
    <property type="entry name" value="AAA_lid_11"/>
    <property type="match status" value="1"/>
</dbReference>
<dbReference type="Gene3D" id="1.20.58.1120">
    <property type="match status" value="1"/>
</dbReference>
<dbReference type="Pfam" id="PF12781">
    <property type="entry name" value="AAA_9"/>
    <property type="match status" value="1"/>
</dbReference>
<feature type="coiled-coil region" evidence="14">
    <location>
        <begin position="3042"/>
        <end position="3084"/>
    </location>
</feature>
<accession>A0ABD0TNS3</accession>
<dbReference type="InterPro" id="IPR035706">
    <property type="entry name" value="AAA_9"/>
</dbReference>
<evidence type="ECO:0000259" key="22">
    <source>
        <dbReference type="Pfam" id="PF17852"/>
    </source>
</evidence>
<dbReference type="FunFam" id="1.10.287.2620:FF:000001">
    <property type="entry name" value="Cytoplasmic dynein heavy chain 1"/>
    <property type="match status" value="1"/>
</dbReference>
<evidence type="ECO:0000256" key="7">
    <source>
        <dbReference type="ARBA" id="ARBA00022840"/>
    </source>
</evidence>
<feature type="domain" description="Dynein heavy chain tail" evidence="16">
    <location>
        <begin position="194"/>
        <end position="766"/>
    </location>
</feature>
<dbReference type="Pfam" id="PF12774">
    <property type="entry name" value="AAA_6"/>
    <property type="match status" value="1"/>
</dbReference>
<dbReference type="FunFam" id="3.40.50.300:FF:000411">
    <property type="entry name" value="dynein heavy chain 17, axonemal"/>
    <property type="match status" value="1"/>
</dbReference>
<comment type="caution">
    <text evidence="26">The sequence shown here is derived from an EMBL/GenBank/DDBJ whole genome shotgun (WGS) entry which is preliminary data.</text>
</comment>
<keyword evidence="11" id="KW-0505">Motor protein</keyword>
<dbReference type="InterPro" id="IPR043160">
    <property type="entry name" value="Dynein_C_barrel"/>
</dbReference>
<evidence type="ECO:0000256" key="3">
    <source>
        <dbReference type="ARBA" id="ARBA00022490"/>
    </source>
</evidence>
<keyword evidence="7" id="KW-0067">ATP-binding</keyword>
<proteinExistence type="inferred from homology"/>
<dbReference type="Gene3D" id="1.20.1270.280">
    <property type="match status" value="1"/>
</dbReference>
<dbReference type="InterPro" id="IPR041228">
    <property type="entry name" value="Dynein_C"/>
</dbReference>
<dbReference type="Gene3D" id="1.20.920.30">
    <property type="match status" value="1"/>
</dbReference>
<feature type="domain" description="Dynein heavy chain AAA lid" evidence="24">
    <location>
        <begin position="4029"/>
        <end position="4165"/>
    </location>
</feature>
<protein>
    <recommendedName>
        <fullName evidence="28">Dynein beta chain, ciliary</fullName>
    </recommendedName>
</protein>
<dbReference type="EMBL" id="JBEDNZ010000002">
    <property type="protein sequence ID" value="KAL0850870.1"/>
    <property type="molecule type" value="Genomic_DNA"/>
</dbReference>
<dbReference type="FunFam" id="1.20.58.1120:FF:000002">
    <property type="entry name" value="Dynein heavy chain 9, axonemal"/>
    <property type="match status" value="1"/>
</dbReference>
<dbReference type="GO" id="GO:0097729">
    <property type="term" value="C:9+2 motile cilium"/>
    <property type="evidence" value="ECO:0007669"/>
    <property type="project" value="UniProtKB-ARBA"/>
</dbReference>
<evidence type="ECO:0000256" key="9">
    <source>
        <dbReference type="ARBA" id="ARBA00023054"/>
    </source>
</evidence>
<feature type="domain" description="Dynein heavy chain coiled coil stalk" evidence="19">
    <location>
        <begin position="3051"/>
        <end position="3392"/>
    </location>
</feature>
<dbReference type="Gene3D" id="1.10.8.720">
    <property type="entry name" value="Region D6 of dynein motor"/>
    <property type="match status" value="1"/>
</dbReference>
<dbReference type="Pfam" id="PF08385">
    <property type="entry name" value="DHC_N1"/>
    <property type="match status" value="1"/>
</dbReference>
<dbReference type="GO" id="GO:0030286">
    <property type="term" value="C:dynein complex"/>
    <property type="evidence" value="ECO:0007669"/>
    <property type="project" value="UniProtKB-KW"/>
</dbReference>
<feature type="domain" description="Dynein heavy chain region D6 P-loop" evidence="15">
    <location>
        <begin position="3877"/>
        <end position="3997"/>
    </location>
</feature>
<evidence type="ECO:0000313" key="27">
    <source>
        <dbReference type="Proteomes" id="UP001549921"/>
    </source>
</evidence>